<proteinExistence type="predicted"/>
<gene>
    <name evidence="1" type="ORF">CIL05_07675</name>
</gene>
<organism evidence="1 2">
    <name type="scientific">Virgibacillus profundi</name>
    <dbReference type="NCBI Taxonomy" id="2024555"/>
    <lineage>
        <taxon>Bacteria</taxon>
        <taxon>Bacillati</taxon>
        <taxon>Bacillota</taxon>
        <taxon>Bacilli</taxon>
        <taxon>Bacillales</taxon>
        <taxon>Bacillaceae</taxon>
        <taxon>Virgibacillus</taxon>
    </lineage>
</organism>
<evidence type="ECO:0000313" key="2">
    <source>
        <dbReference type="Proteomes" id="UP000218887"/>
    </source>
</evidence>
<dbReference type="EMBL" id="NPOA01000004">
    <property type="protein sequence ID" value="PAV30341.1"/>
    <property type="molecule type" value="Genomic_DNA"/>
</dbReference>
<reference evidence="1 2" key="1">
    <citation type="submission" date="2017-08" db="EMBL/GenBank/DDBJ databases">
        <title>Virgibacillus indicus sp. nov. and Virgibacillus profoundi sp. nov, two moderately halophilic bacteria isolated from marine sediment by using the Microfluidic Streak Plate.</title>
        <authorList>
            <person name="Xu B."/>
            <person name="Hu B."/>
            <person name="Wang J."/>
            <person name="Zhu Y."/>
            <person name="Huang L."/>
            <person name="Du W."/>
            <person name="Huang Y."/>
        </authorList>
    </citation>
    <scope>NUCLEOTIDE SEQUENCE [LARGE SCALE GENOMIC DNA]</scope>
    <source>
        <strain evidence="1 2">IO3-P3-H5</strain>
    </source>
</reference>
<dbReference type="Proteomes" id="UP000218887">
    <property type="component" value="Unassembled WGS sequence"/>
</dbReference>
<dbReference type="RefSeq" id="WP_095654943.1">
    <property type="nucleotide sequence ID" value="NZ_NPOA01000004.1"/>
</dbReference>
<name>A0A2A2IE96_9BACI</name>
<protein>
    <submittedName>
        <fullName evidence="1">Uncharacterized protein</fullName>
    </submittedName>
</protein>
<evidence type="ECO:0000313" key="1">
    <source>
        <dbReference type="EMBL" id="PAV30341.1"/>
    </source>
</evidence>
<comment type="caution">
    <text evidence="1">The sequence shown here is derived from an EMBL/GenBank/DDBJ whole genome shotgun (WGS) entry which is preliminary data.</text>
</comment>
<accession>A0A2A2IE96</accession>
<keyword evidence="2" id="KW-1185">Reference proteome</keyword>
<dbReference type="OrthoDB" id="1957732at2"/>
<sequence length="84" mass="9919">MRKYECTMSFDLEEYDENGNSIENETLTVNVGTVWSEDDKSSYNFVAGSDAYRLVQITKDEHSRWIEIYGDRLEECFTELEEDK</sequence>
<dbReference type="AlphaFoldDB" id="A0A2A2IE96"/>